<reference evidence="3 5" key="1">
    <citation type="submission" date="2020-06" db="EMBL/GenBank/DDBJ databases">
        <title>Description of novel acetic acid bacteria.</title>
        <authorList>
            <person name="Sombolestani A."/>
        </authorList>
    </citation>
    <scope>NUCLEOTIDE SEQUENCE [LARGE SCALE GENOMIC DNA]</scope>
    <source>
        <strain evidence="3 5">LMG 26838</strain>
    </source>
</reference>
<comment type="caution">
    <text evidence="2">The sequence shown here is derived from an EMBL/GenBank/DDBJ whole genome shotgun (WGS) entry which is preliminary data.</text>
</comment>
<reference evidence="2 4" key="2">
    <citation type="submission" date="2020-08" db="EMBL/GenBank/DDBJ databases">
        <title>Genomic Encyclopedia of Type Strains, Phase III (KMG-III): the genomes of soil and plant-associated and newly described type strains.</title>
        <authorList>
            <person name="Whitman W."/>
        </authorList>
    </citation>
    <scope>NUCLEOTIDE SEQUENCE [LARGE SCALE GENOMIC DNA]</scope>
    <source>
        <strain evidence="2 4">CECT 8088</strain>
    </source>
</reference>
<dbReference type="EMBL" id="JACHXV010000022">
    <property type="protein sequence ID" value="MBB3175221.1"/>
    <property type="molecule type" value="Genomic_DNA"/>
</dbReference>
<keyword evidence="4" id="KW-1185">Reference proteome</keyword>
<keyword evidence="1" id="KW-0812">Transmembrane</keyword>
<evidence type="ECO:0000256" key="1">
    <source>
        <dbReference type="SAM" id="Phobius"/>
    </source>
</evidence>
<dbReference type="EMBL" id="JABXXQ010000007">
    <property type="protein sequence ID" value="NVN28982.1"/>
    <property type="molecule type" value="Genomic_DNA"/>
</dbReference>
<dbReference type="Proteomes" id="UP000557688">
    <property type="component" value="Unassembled WGS sequence"/>
</dbReference>
<feature type="transmembrane region" description="Helical" evidence="1">
    <location>
        <begin position="20"/>
        <end position="44"/>
    </location>
</feature>
<evidence type="ECO:0000313" key="3">
    <source>
        <dbReference type="EMBL" id="NVN28982.1"/>
    </source>
</evidence>
<keyword evidence="1" id="KW-0472">Membrane</keyword>
<name>A0A839V707_9PROT</name>
<sequence>MNAPRRTPFAIRAFAAPLWLLVGLPAYGLMFVCIGAAGLGYAMGGLSAHVGKMLLVAFMMGTIAGVIDWLRR</sequence>
<evidence type="ECO:0000313" key="5">
    <source>
        <dbReference type="Proteomes" id="UP000565205"/>
    </source>
</evidence>
<dbReference type="RefSeq" id="WP_176621713.1">
    <property type="nucleotide sequence ID" value="NZ_JABXXQ010000007.1"/>
</dbReference>
<keyword evidence="1" id="KW-1133">Transmembrane helix</keyword>
<organism evidence="2 4">
    <name type="scientific">Endobacter medicaginis</name>
    <dbReference type="NCBI Taxonomy" id="1181271"/>
    <lineage>
        <taxon>Bacteria</taxon>
        <taxon>Pseudomonadati</taxon>
        <taxon>Pseudomonadota</taxon>
        <taxon>Alphaproteobacteria</taxon>
        <taxon>Acetobacterales</taxon>
        <taxon>Acetobacteraceae</taxon>
        <taxon>Endobacter</taxon>
    </lineage>
</organism>
<accession>A0A839V707</accession>
<dbReference type="AlphaFoldDB" id="A0A839V707"/>
<gene>
    <name evidence="2" type="ORF">FHR90_003075</name>
    <name evidence="3" type="ORF">HUK83_01285</name>
</gene>
<feature type="transmembrane region" description="Helical" evidence="1">
    <location>
        <begin position="50"/>
        <end position="70"/>
    </location>
</feature>
<evidence type="ECO:0000313" key="2">
    <source>
        <dbReference type="EMBL" id="MBB3175221.1"/>
    </source>
</evidence>
<evidence type="ECO:0000313" key="4">
    <source>
        <dbReference type="Proteomes" id="UP000557688"/>
    </source>
</evidence>
<protein>
    <submittedName>
        <fullName evidence="2">Uncharacterized protein</fullName>
    </submittedName>
</protein>
<dbReference type="Proteomes" id="UP000565205">
    <property type="component" value="Unassembled WGS sequence"/>
</dbReference>
<proteinExistence type="predicted"/>